<organism evidence="2 3">
    <name type="scientific">Kingella denitrificans ATCC 33394</name>
    <dbReference type="NCBI Taxonomy" id="888741"/>
    <lineage>
        <taxon>Bacteria</taxon>
        <taxon>Pseudomonadati</taxon>
        <taxon>Pseudomonadota</taxon>
        <taxon>Betaproteobacteria</taxon>
        <taxon>Neisseriales</taxon>
        <taxon>Neisseriaceae</taxon>
        <taxon>Kingella</taxon>
    </lineage>
</organism>
<evidence type="ECO:0000256" key="1">
    <source>
        <dbReference type="SAM" id="SignalP"/>
    </source>
</evidence>
<keyword evidence="3" id="KW-1185">Reference proteome</keyword>
<evidence type="ECO:0000313" key="2">
    <source>
        <dbReference type="EMBL" id="EGC17742.1"/>
    </source>
</evidence>
<name>F0EYY4_9NEIS</name>
<dbReference type="Pfam" id="PF03891">
    <property type="entry name" value="DUF333"/>
    <property type="match status" value="1"/>
</dbReference>
<gene>
    <name evidence="2" type="ORF">HMPREF9098_1068</name>
</gene>
<evidence type="ECO:0008006" key="4">
    <source>
        <dbReference type="Google" id="ProtNLM"/>
    </source>
</evidence>
<proteinExistence type="predicted"/>
<keyword evidence="1" id="KW-0732">Signal</keyword>
<feature type="chain" id="PRO_5003247007" description="Hemolysin" evidence="1">
    <location>
        <begin position="23"/>
        <end position="84"/>
    </location>
</feature>
<dbReference type="PROSITE" id="PS51257">
    <property type="entry name" value="PROKAR_LIPOPROTEIN"/>
    <property type="match status" value="1"/>
</dbReference>
<protein>
    <recommendedName>
        <fullName evidence="4">Hemolysin</fullName>
    </recommendedName>
</protein>
<dbReference type="InterPro" id="IPR005590">
    <property type="entry name" value="DUF333"/>
</dbReference>
<sequence length="84" mass="9020">MMKMNKLIVPAAVAAVVLSACAHTKPAPDNAPQIGTANPASAFCEQQGGKSEIRKNEDGSEYGVCHLPDGSVVEEWEYFRTNNQ</sequence>
<reference evidence="2 3" key="1">
    <citation type="submission" date="2011-01" db="EMBL/GenBank/DDBJ databases">
        <authorList>
            <person name="Muzny D."/>
            <person name="Qin X."/>
            <person name="Deng J."/>
            <person name="Jiang H."/>
            <person name="Liu Y."/>
            <person name="Qu J."/>
            <person name="Song X.-Z."/>
            <person name="Zhang L."/>
            <person name="Thornton R."/>
            <person name="Coyle M."/>
            <person name="Francisco L."/>
            <person name="Jackson L."/>
            <person name="Javaid M."/>
            <person name="Korchina V."/>
            <person name="Kovar C."/>
            <person name="Mata R."/>
            <person name="Mathew T."/>
            <person name="Ngo R."/>
            <person name="Nguyen L."/>
            <person name="Nguyen N."/>
            <person name="Okwuonu G."/>
            <person name="Ongeri F."/>
            <person name="Pham C."/>
            <person name="Simmons D."/>
            <person name="Wilczek-Boney K."/>
            <person name="Hale W."/>
            <person name="Jakkamsetti A."/>
            <person name="Pham P."/>
            <person name="Ruth R."/>
            <person name="San Lucas F."/>
            <person name="Warren J."/>
            <person name="Zhang J."/>
            <person name="Zhao Z."/>
            <person name="Zhou C."/>
            <person name="Zhu D."/>
            <person name="Lee S."/>
            <person name="Bess C."/>
            <person name="Blankenburg K."/>
            <person name="Forbes L."/>
            <person name="Fu Q."/>
            <person name="Gubbala S."/>
            <person name="Hirani K."/>
            <person name="Jayaseelan J.C."/>
            <person name="Lara F."/>
            <person name="Munidasa M."/>
            <person name="Palculict T."/>
            <person name="Patil S."/>
            <person name="Pu L.-L."/>
            <person name="Saada N."/>
            <person name="Tang L."/>
            <person name="Weissenberger G."/>
            <person name="Zhu Y."/>
            <person name="Hemphill L."/>
            <person name="Shang Y."/>
            <person name="Youmans B."/>
            <person name="Ayvaz T."/>
            <person name="Ross M."/>
            <person name="Santibanez J."/>
            <person name="Aqrawi P."/>
            <person name="Gross S."/>
            <person name="Joshi V."/>
            <person name="Fowler G."/>
            <person name="Nazareth L."/>
            <person name="Reid J."/>
            <person name="Worley K."/>
            <person name="Petrosino J."/>
            <person name="Highlander S."/>
            <person name="Gibbs R."/>
        </authorList>
    </citation>
    <scope>NUCLEOTIDE SEQUENCE [LARGE SCALE GENOMIC DNA]</scope>
    <source>
        <strain evidence="2 3">ATCC 33394</strain>
    </source>
</reference>
<dbReference type="AlphaFoldDB" id="F0EYY4"/>
<dbReference type="Proteomes" id="UP000004088">
    <property type="component" value="Unassembled WGS sequence"/>
</dbReference>
<feature type="signal peptide" evidence="1">
    <location>
        <begin position="1"/>
        <end position="22"/>
    </location>
</feature>
<accession>F0EYY4</accession>
<comment type="caution">
    <text evidence="2">The sequence shown here is derived from an EMBL/GenBank/DDBJ whole genome shotgun (WGS) entry which is preliminary data.</text>
</comment>
<evidence type="ECO:0000313" key="3">
    <source>
        <dbReference type="Proteomes" id="UP000004088"/>
    </source>
</evidence>
<dbReference type="EMBL" id="AEWV01000015">
    <property type="protein sequence ID" value="EGC17742.1"/>
    <property type="molecule type" value="Genomic_DNA"/>
</dbReference>
<dbReference type="HOGENOM" id="CLU_155318_1_1_4"/>
<dbReference type="PANTHER" id="PTHR38008:SF2">
    <property type="entry name" value="HEMOLYSIN"/>
    <property type="match status" value="1"/>
</dbReference>
<dbReference type="PANTHER" id="PTHR38008">
    <property type="entry name" value="HEMOLYSIN-RELATED"/>
    <property type="match status" value="1"/>
</dbReference>